<evidence type="ECO:0000313" key="2">
    <source>
        <dbReference type="EMBL" id="KAK9141140.1"/>
    </source>
</evidence>
<gene>
    <name evidence="2" type="ORF">Scep_010821</name>
</gene>
<dbReference type="EMBL" id="JBBNAG010000004">
    <property type="protein sequence ID" value="KAK9141140.1"/>
    <property type="molecule type" value="Genomic_DNA"/>
</dbReference>
<keyword evidence="3" id="KW-1185">Reference proteome</keyword>
<protein>
    <submittedName>
        <fullName evidence="2">Uncharacterized protein</fullName>
    </submittedName>
</protein>
<feature type="chain" id="PRO_5042837862" evidence="1">
    <location>
        <begin position="26"/>
        <end position="81"/>
    </location>
</feature>
<name>A0AAP0JWU6_9MAGN</name>
<proteinExistence type="predicted"/>
<accession>A0AAP0JWU6</accession>
<keyword evidence="1" id="KW-0732">Signal</keyword>
<organism evidence="2 3">
    <name type="scientific">Stephania cephalantha</name>
    <dbReference type="NCBI Taxonomy" id="152367"/>
    <lineage>
        <taxon>Eukaryota</taxon>
        <taxon>Viridiplantae</taxon>
        <taxon>Streptophyta</taxon>
        <taxon>Embryophyta</taxon>
        <taxon>Tracheophyta</taxon>
        <taxon>Spermatophyta</taxon>
        <taxon>Magnoliopsida</taxon>
        <taxon>Ranunculales</taxon>
        <taxon>Menispermaceae</taxon>
        <taxon>Menispermoideae</taxon>
        <taxon>Cissampelideae</taxon>
        <taxon>Stephania</taxon>
    </lineage>
</organism>
<evidence type="ECO:0000313" key="3">
    <source>
        <dbReference type="Proteomes" id="UP001419268"/>
    </source>
</evidence>
<reference evidence="2 3" key="1">
    <citation type="submission" date="2024-01" db="EMBL/GenBank/DDBJ databases">
        <title>Genome assemblies of Stephania.</title>
        <authorList>
            <person name="Yang L."/>
        </authorList>
    </citation>
    <scope>NUCLEOTIDE SEQUENCE [LARGE SCALE GENOMIC DNA]</scope>
    <source>
        <strain evidence="2">JXDWG</strain>
        <tissue evidence="2">Leaf</tissue>
    </source>
</reference>
<comment type="caution">
    <text evidence="2">The sequence shown here is derived from an EMBL/GenBank/DDBJ whole genome shotgun (WGS) entry which is preliminary data.</text>
</comment>
<evidence type="ECO:0000256" key="1">
    <source>
        <dbReference type="SAM" id="SignalP"/>
    </source>
</evidence>
<dbReference type="AlphaFoldDB" id="A0AAP0JWU6"/>
<feature type="signal peptide" evidence="1">
    <location>
        <begin position="1"/>
        <end position="25"/>
    </location>
</feature>
<dbReference type="Proteomes" id="UP001419268">
    <property type="component" value="Unassembled WGS sequence"/>
</dbReference>
<sequence>MVITKRLSAIMFVMLSASLLIPSEGMRKQMLVHTMVVPVSFDCWSPALGMYVVRSTGSFEAIAMRVNAAEFNANHLQVVSL</sequence>